<dbReference type="Gene3D" id="1.10.1420.10">
    <property type="match status" value="1"/>
</dbReference>
<dbReference type="InterPro" id="IPR045076">
    <property type="entry name" value="MutS"/>
</dbReference>
<evidence type="ECO:0000256" key="1">
    <source>
        <dbReference type="SAM" id="MobiDB-lite"/>
    </source>
</evidence>
<dbReference type="Pfam" id="PF05192">
    <property type="entry name" value="MutS_III"/>
    <property type="match status" value="1"/>
</dbReference>
<feature type="domain" description="DNA mismatch repair protein MutS core" evidence="2">
    <location>
        <begin position="1"/>
        <end position="120"/>
    </location>
</feature>
<dbReference type="Proteomes" id="UP000001514">
    <property type="component" value="Unassembled WGS sequence"/>
</dbReference>
<dbReference type="InterPro" id="IPR036187">
    <property type="entry name" value="DNA_mismatch_repair_MutS_sf"/>
</dbReference>
<sequence length="151" mass="17455">MGKRLLNRWLKQPLLDVDEIKHRHDVVQMFVEDSELRESLKNCLKRVPDVERLTRKLERSRATLQDLVKLYQVSVRLSVVKDALERYEGELASAIEERSLKTIKADRDAVEEEIREAHEQAANDLDLPADKSLKLDKTMGARIQEHEEGGA</sequence>
<dbReference type="GO" id="GO:0005524">
    <property type="term" value="F:ATP binding"/>
    <property type="evidence" value="ECO:0007669"/>
    <property type="project" value="InterPro"/>
</dbReference>
<keyword evidence="4" id="KW-1185">Reference proteome</keyword>
<dbReference type="STRING" id="88036.D8SGC6"/>
<dbReference type="InParanoid" id="D8SGC6"/>
<proteinExistence type="predicted"/>
<dbReference type="EMBL" id="GL377618">
    <property type="protein sequence ID" value="EFJ16552.1"/>
    <property type="molecule type" value="Genomic_DNA"/>
</dbReference>
<dbReference type="PANTHER" id="PTHR11361">
    <property type="entry name" value="DNA MISMATCH REPAIR PROTEIN MUTS FAMILY MEMBER"/>
    <property type="match status" value="1"/>
</dbReference>
<dbReference type="PANTHER" id="PTHR11361:SF35">
    <property type="entry name" value="DNA MISMATCH REPAIR PROTEIN MSH2"/>
    <property type="match status" value="1"/>
</dbReference>
<dbReference type="HOGENOM" id="CLU_117957_0_0_1"/>
<dbReference type="InterPro" id="IPR007696">
    <property type="entry name" value="DNA_mismatch_repair_MutS_core"/>
</dbReference>
<protein>
    <recommendedName>
        <fullName evidence="2">DNA mismatch repair protein MutS core domain-containing protein</fullName>
    </recommendedName>
</protein>
<evidence type="ECO:0000259" key="2">
    <source>
        <dbReference type="Pfam" id="PF05192"/>
    </source>
</evidence>
<name>D8SGC6_SELML</name>
<accession>D8SGC6</accession>
<dbReference type="SUPFAM" id="SSF48334">
    <property type="entry name" value="DNA repair protein MutS, domain III"/>
    <property type="match status" value="1"/>
</dbReference>
<dbReference type="GO" id="GO:0030983">
    <property type="term" value="F:mismatched DNA binding"/>
    <property type="evidence" value="ECO:0007669"/>
    <property type="project" value="InterPro"/>
</dbReference>
<feature type="region of interest" description="Disordered" evidence="1">
    <location>
        <begin position="111"/>
        <end position="130"/>
    </location>
</feature>
<evidence type="ECO:0000313" key="3">
    <source>
        <dbReference type="EMBL" id="EFJ16552.1"/>
    </source>
</evidence>
<reference evidence="3 4" key="1">
    <citation type="journal article" date="2011" name="Science">
        <title>The Selaginella genome identifies genetic changes associated with the evolution of vascular plants.</title>
        <authorList>
            <person name="Banks J.A."/>
            <person name="Nishiyama T."/>
            <person name="Hasebe M."/>
            <person name="Bowman J.L."/>
            <person name="Gribskov M."/>
            <person name="dePamphilis C."/>
            <person name="Albert V.A."/>
            <person name="Aono N."/>
            <person name="Aoyama T."/>
            <person name="Ambrose B.A."/>
            <person name="Ashton N.W."/>
            <person name="Axtell M.J."/>
            <person name="Barker E."/>
            <person name="Barker M.S."/>
            <person name="Bennetzen J.L."/>
            <person name="Bonawitz N.D."/>
            <person name="Chapple C."/>
            <person name="Cheng C."/>
            <person name="Correa L.G."/>
            <person name="Dacre M."/>
            <person name="DeBarry J."/>
            <person name="Dreyer I."/>
            <person name="Elias M."/>
            <person name="Engstrom E.M."/>
            <person name="Estelle M."/>
            <person name="Feng L."/>
            <person name="Finet C."/>
            <person name="Floyd S.K."/>
            <person name="Frommer W.B."/>
            <person name="Fujita T."/>
            <person name="Gramzow L."/>
            <person name="Gutensohn M."/>
            <person name="Harholt J."/>
            <person name="Hattori M."/>
            <person name="Heyl A."/>
            <person name="Hirai T."/>
            <person name="Hiwatashi Y."/>
            <person name="Ishikawa M."/>
            <person name="Iwata M."/>
            <person name="Karol K.G."/>
            <person name="Koehler B."/>
            <person name="Kolukisaoglu U."/>
            <person name="Kubo M."/>
            <person name="Kurata T."/>
            <person name="Lalonde S."/>
            <person name="Li K."/>
            <person name="Li Y."/>
            <person name="Litt A."/>
            <person name="Lyons E."/>
            <person name="Manning G."/>
            <person name="Maruyama T."/>
            <person name="Michael T.P."/>
            <person name="Mikami K."/>
            <person name="Miyazaki S."/>
            <person name="Morinaga S."/>
            <person name="Murata T."/>
            <person name="Mueller-Roeber B."/>
            <person name="Nelson D.R."/>
            <person name="Obara M."/>
            <person name="Oguri Y."/>
            <person name="Olmstead R.G."/>
            <person name="Onodera N."/>
            <person name="Petersen B.L."/>
            <person name="Pils B."/>
            <person name="Prigge M."/>
            <person name="Rensing S.A."/>
            <person name="Riano-Pachon D.M."/>
            <person name="Roberts A.W."/>
            <person name="Sato Y."/>
            <person name="Scheller H.V."/>
            <person name="Schulz B."/>
            <person name="Schulz C."/>
            <person name="Shakirov E.V."/>
            <person name="Shibagaki N."/>
            <person name="Shinohara N."/>
            <person name="Shippen D.E."/>
            <person name="Soerensen I."/>
            <person name="Sotooka R."/>
            <person name="Sugimoto N."/>
            <person name="Sugita M."/>
            <person name="Sumikawa N."/>
            <person name="Tanurdzic M."/>
            <person name="Theissen G."/>
            <person name="Ulvskov P."/>
            <person name="Wakazuki S."/>
            <person name="Weng J.K."/>
            <person name="Willats W.W."/>
            <person name="Wipf D."/>
            <person name="Wolf P.G."/>
            <person name="Yang L."/>
            <person name="Zimmer A.D."/>
            <person name="Zhu Q."/>
            <person name="Mitros T."/>
            <person name="Hellsten U."/>
            <person name="Loque D."/>
            <person name="Otillar R."/>
            <person name="Salamov A."/>
            <person name="Schmutz J."/>
            <person name="Shapiro H."/>
            <person name="Lindquist E."/>
            <person name="Lucas S."/>
            <person name="Rokhsar D."/>
            <person name="Grigoriev I.V."/>
        </authorList>
    </citation>
    <scope>NUCLEOTIDE SEQUENCE [LARGE SCALE GENOMIC DNA]</scope>
</reference>
<dbReference type="KEGG" id="smo:SELMODRAFT_421785"/>
<evidence type="ECO:0000313" key="4">
    <source>
        <dbReference type="Proteomes" id="UP000001514"/>
    </source>
</evidence>
<dbReference type="GO" id="GO:0006298">
    <property type="term" value="P:mismatch repair"/>
    <property type="evidence" value="ECO:0007669"/>
    <property type="project" value="InterPro"/>
</dbReference>
<dbReference type="AlphaFoldDB" id="D8SGC6"/>
<gene>
    <name evidence="3" type="ORF">SELMODRAFT_421785</name>
</gene>
<organism evidence="4">
    <name type="scientific">Selaginella moellendorffii</name>
    <name type="common">Spikemoss</name>
    <dbReference type="NCBI Taxonomy" id="88036"/>
    <lineage>
        <taxon>Eukaryota</taxon>
        <taxon>Viridiplantae</taxon>
        <taxon>Streptophyta</taxon>
        <taxon>Embryophyta</taxon>
        <taxon>Tracheophyta</taxon>
        <taxon>Lycopodiopsida</taxon>
        <taxon>Selaginellales</taxon>
        <taxon>Selaginellaceae</taxon>
        <taxon>Selaginella</taxon>
    </lineage>
</organism>
<dbReference type="eggNOG" id="KOG0219">
    <property type="taxonomic scope" value="Eukaryota"/>
</dbReference>
<dbReference type="GO" id="GO:0140664">
    <property type="term" value="F:ATP-dependent DNA damage sensor activity"/>
    <property type="evidence" value="ECO:0007669"/>
    <property type="project" value="InterPro"/>
</dbReference>
<dbReference type="Gramene" id="EFJ16552">
    <property type="protein sequence ID" value="EFJ16552"/>
    <property type="gene ID" value="SELMODRAFT_421785"/>
</dbReference>